<evidence type="ECO:0000313" key="4">
    <source>
        <dbReference type="EMBL" id="NOK13099.1"/>
    </source>
</evidence>
<dbReference type="AlphaFoldDB" id="A0A7Y4JXN9"/>
<dbReference type="Gene3D" id="3.20.20.140">
    <property type="entry name" value="Metal-dependent hydrolases"/>
    <property type="match status" value="1"/>
</dbReference>
<proteinExistence type="predicted"/>
<dbReference type="PANTHER" id="PTHR21240">
    <property type="entry name" value="2-AMINO-3-CARBOXYLMUCONATE-6-SEMIALDEHYDE DECARBOXYLASE"/>
    <property type="match status" value="1"/>
</dbReference>
<evidence type="ECO:0000256" key="2">
    <source>
        <dbReference type="SAM" id="MobiDB-lite"/>
    </source>
</evidence>
<dbReference type="InterPro" id="IPR032465">
    <property type="entry name" value="ACMSD"/>
</dbReference>
<dbReference type="PANTHER" id="PTHR21240:SF28">
    <property type="entry name" value="ISO-OROTATE DECARBOXYLASE (EUROFUNG)"/>
    <property type="match status" value="1"/>
</dbReference>
<dbReference type="RefSeq" id="WP_171420287.1">
    <property type="nucleotide sequence ID" value="NZ_JABFJW010000291.1"/>
</dbReference>
<dbReference type="Pfam" id="PF04909">
    <property type="entry name" value="Amidohydro_2"/>
    <property type="match status" value="1"/>
</dbReference>
<accession>A0A7Y4JXN9</accession>
<feature type="compositionally biased region" description="Low complexity" evidence="2">
    <location>
        <begin position="54"/>
        <end position="64"/>
    </location>
</feature>
<dbReference type="GO" id="GO:0016831">
    <property type="term" value="F:carboxy-lyase activity"/>
    <property type="evidence" value="ECO:0007669"/>
    <property type="project" value="InterPro"/>
</dbReference>
<feature type="domain" description="Amidohydrolase-related" evidence="3">
    <location>
        <begin position="155"/>
        <end position="409"/>
    </location>
</feature>
<dbReference type="InterPro" id="IPR006680">
    <property type="entry name" value="Amidohydro-rel"/>
</dbReference>
<evidence type="ECO:0000256" key="1">
    <source>
        <dbReference type="ARBA" id="ARBA00023239"/>
    </source>
</evidence>
<protein>
    <submittedName>
        <fullName evidence="4">Amidohydrolase</fullName>
    </submittedName>
</protein>
<comment type="caution">
    <text evidence="4">The sequence shown here is derived from an EMBL/GenBank/DDBJ whole genome shotgun (WGS) entry which is preliminary data.</text>
</comment>
<name>A0A7Y4JXN9_9BACT</name>
<dbReference type="GO" id="GO:0005737">
    <property type="term" value="C:cytoplasm"/>
    <property type="evidence" value="ECO:0007669"/>
    <property type="project" value="TreeGrafter"/>
</dbReference>
<dbReference type="Proteomes" id="UP000528460">
    <property type="component" value="Unassembled WGS sequence"/>
</dbReference>
<dbReference type="InterPro" id="IPR032466">
    <property type="entry name" value="Metal_Hydrolase"/>
</dbReference>
<feature type="region of interest" description="Disordered" evidence="2">
    <location>
        <begin position="44"/>
        <end position="67"/>
    </location>
</feature>
<dbReference type="EMBL" id="JABFJW010000291">
    <property type="protein sequence ID" value="NOK13099.1"/>
    <property type="molecule type" value="Genomic_DNA"/>
</dbReference>
<dbReference type="SUPFAM" id="SSF51556">
    <property type="entry name" value="Metallo-dependent hydrolases"/>
    <property type="match status" value="1"/>
</dbReference>
<gene>
    <name evidence="4" type="ORF">HNS30_29070</name>
</gene>
<evidence type="ECO:0000313" key="5">
    <source>
        <dbReference type="Proteomes" id="UP000528460"/>
    </source>
</evidence>
<organism evidence="4 5">
    <name type="scientific">Corallococcus exercitus</name>
    <dbReference type="NCBI Taxonomy" id="2316736"/>
    <lineage>
        <taxon>Bacteria</taxon>
        <taxon>Pseudomonadati</taxon>
        <taxon>Myxococcota</taxon>
        <taxon>Myxococcia</taxon>
        <taxon>Myxococcales</taxon>
        <taxon>Cystobacterineae</taxon>
        <taxon>Myxococcaceae</taxon>
        <taxon>Corallococcus</taxon>
    </lineage>
</organism>
<dbReference type="GO" id="GO:0019748">
    <property type="term" value="P:secondary metabolic process"/>
    <property type="evidence" value="ECO:0007669"/>
    <property type="project" value="TreeGrafter"/>
</dbReference>
<reference evidence="4 5" key="1">
    <citation type="submission" date="2020-05" db="EMBL/GenBank/DDBJ databases">
        <authorList>
            <person name="Whitworth D."/>
        </authorList>
    </citation>
    <scope>NUCLEOTIDE SEQUENCE [LARGE SCALE GENOMIC DNA]</scope>
    <source>
        <strain evidence="4 5">CA046A</strain>
    </source>
</reference>
<evidence type="ECO:0000259" key="3">
    <source>
        <dbReference type="Pfam" id="PF04909"/>
    </source>
</evidence>
<dbReference type="GO" id="GO:0016787">
    <property type="term" value="F:hydrolase activity"/>
    <property type="evidence" value="ECO:0007669"/>
    <property type="project" value="UniProtKB-KW"/>
</dbReference>
<keyword evidence="1" id="KW-0456">Lyase</keyword>
<keyword evidence="4" id="KW-0378">Hydrolase</keyword>
<sequence length="459" mass="50242">MTEPHLSNGRYVVVTSDGHAGPPARTFRDYLEKKHWSAFEDYLKESRGTPDGKPAAPAGAPAEASSDTFVESMKTIGLSEEAASEFTATVSFADASESLWDPARRLAVLEKDGVVGDVIFPDGNVDNEPPFGAGYAHGRRGIGQMGGGEPGKQPQLYPVELVAAGARAYNRWLSEFCATNPGRHAGVAILPTHDVGLMVEEVKRAHASGLTGGVLLPLLLLTEMRGYNDPIYEPLWSVCEDLGMPVNVHAGGGQPPYGTSPDAFLIRMTELSFYGSAPLWYMMWGGVFERHPKLKVVFTEQSAYWAPQKLAELDFFYDMPWFAAVRQTLRMKPSEYWARQCYVGTFMFREEAEQRHAIGLKNILWGSDFPHLEGTWPHSKKSMQFTFSGMPSLDVSMMVGGNAIDVYNFDRQKLAQVAAKVGPLAEEVNKPLTQSPPGHLGMGFRYGLKSAAPPSTSAA</sequence>